<protein>
    <submittedName>
        <fullName evidence="2">Uncharacterized protein</fullName>
    </submittedName>
</protein>
<feature type="region of interest" description="Disordered" evidence="1">
    <location>
        <begin position="71"/>
        <end position="136"/>
    </location>
</feature>
<organism evidence="2 3">
    <name type="scientific">Coemansia brasiliensis</name>
    <dbReference type="NCBI Taxonomy" id="2650707"/>
    <lineage>
        <taxon>Eukaryota</taxon>
        <taxon>Fungi</taxon>
        <taxon>Fungi incertae sedis</taxon>
        <taxon>Zoopagomycota</taxon>
        <taxon>Kickxellomycotina</taxon>
        <taxon>Kickxellomycetes</taxon>
        <taxon>Kickxellales</taxon>
        <taxon>Kickxellaceae</taxon>
        <taxon>Coemansia</taxon>
    </lineage>
</organism>
<evidence type="ECO:0000313" key="3">
    <source>
        <dbReference type="Proteomes" id="UP001139887"/>
    </source>
</evidence>
<evidence type="ECO:0000256" key="1">
    <source>
        <dbReference type="SAM" id="MobiDB-lite"/>
    </source>
</evidence>
<sequence length="136" mass="13722">MSKLPRAPTTAGSIRPPKSGMTMPHGLNGFLDEAPTLPPFTQRIAPGARRATLTTTTFTPPASTAATIARSSGLSAARMAGGAASPSPSASSDSQASLTLRAPSSMLLRDGTKSGTISRNSPIISSTAGSQLADEQ</sequence>
<comment type="caution">
    <text evidence="2">The sequence shown here is derived from an EMBL/GenBank/DDBJ whole genome shotgun (WGS) entry which is preliminary data.</text>
</comment>
<name>A0A9W8LYR1_9FUNG</name>
<proteinExistence type="predicted"/>
<feature type="region of interest" description="Disordered" evidence="1">
    <location>
        <begin position="1"/>
        <end position="40"/>
    </location>
</feature>
<keyword evidence="3" id="KW-1185">Reference proteome</keyword>
<feature type="compositionally biased region" description="Polar residues" evidence="1">
    <location>
        <begin position="113"/>
        <end position="130"/>
    </location>
</feature>
<dbReference type="Proteomes" id="UP001139887">
    <property type="component" value="Unassembled WGS sequence"/>
</dbReference>
<feature type="non-terminal residue" evidence="2">
    <location>
        <position position="136"/>
    </location>
</feature>
<accession>A0A9W8LYR1</accession>
<feature type="compositionally biased region" description="Low complexity" evidence="1">
    <location>
        <begin position="71"/>
        <end position="97"/>
    </location>
</feature>
<gene>
    <name evidence="2" type="ORF">IWW36_004754</name>
</gene>
<dbReference type="AlphaFoldDB" id="A0A9W8LYR1"/>
<dbReference type="OrthoDB" id="2130750at2759"/>
<dbReference type="EMBL" id="JANBUW010000781">
    <property type="protein sequence ID" value="KAJ2845513.1"/>
    <property type="molecule type" value="Genomic_DNA"/>
</dbReference>
<evidence type="ECO:0000313" key="2">
    <source>
        <dbReference type="EMBL" id="KAJ2845513.1"/>
    </source>
</evidence>
<reference evidence="2" key="1">
    <citation type="submission" date="2022-07" db="EMBL/GenBank/DDBJ databases">
        <title>Phylogenomic reconstructions and comparative analyses of Kickxellomycotina fungi.</title>
        <authorList>
            <person name="Reynolds N.K."/>
            <person name="Stajich J.E."/>
            <person name="Barry K."/>
            <person name="Grigoriev I.V."/>
            <person name="Crous P."/>
            <person name="Smith M.E."/>
        </authorList>
    </citation>
    <scope>NUCLEOTIDE SEQUENCE</scope>
    <source>
        <strain evidence="2">NRRL 1566</strain>
    </source>
</reference>